<keyword evidence="1" id="KW-0732">Signal</keyword>
<dbReference type="PRINTS" id="PR01185">
    <property type="entry name" value="INTEGRINA"/>
</dbReference>
<feature type="domain" description="Secretion system C-terminal sorting" evidence="4">
    <location>
        <begin position="435"/>
        <end position="504"/>
    </location>
</feature>
<keyword evidence="2" id="KW-0677">Repeat</keyword>
<dbReference type="SUPFAM" id="SSF69318">
    <property type="entry name" value="Integrin alpha N-terminal domain"/>
    <property type="match status" value="3"/>
</dbReference>
<name>A0A660SCQ1_UNCW3</name>
<dbReference type="InterPro" id="IPR000413">
    <property type="entry name" value="Integrin_alpha"/>
</dbReference>
<evidence type="ECO:0000256" key="3">
    <source>
        <dbReference type="ARBA" id="ARBA00023180"/>
    </source>
</evidence>
<sequence>MIIIRLMRVKEGIGLLLLLPLIVPLFAFEPRLIFTFDSINAQYGQPIALLNDINNDQINDFAISGYGLNKIHFFYGGNSLDTIPDRIDSLWPSLYRFGHRIVGCGDVDNNGYDDFAVVLIKYYPYYEYYTFVCLGEESPGEYQYRKLDLRNTKHLGIGDLNADSYNDIVVASYHWFALYYGGPDFDTTYDFQARAPNENEMFGYALGAGDINGDGAEDLAVGAPYGNKVYLYLGPVVDSIPDWTLVAGSEFSFGRALLLGKDINGDGSSDLIIGAPYWNEQYEAQGRVFIFYGGEDFDTIPDIILSGTEGWQYFGSSLAGGDLNGDGIEDLVVGVVGFSNPYPNMGAVYIYYGGNPFDTIPDLIFYGRNPYDRFGTTVSFLGDVTENGYPDILIGAPWHDGSHEDCGVTYLYDMEDIRVEEKVKRLPGAFPQVRPVPFQEELHILSGSLKLNEIKLYDLMGRRIRNWKIIRQDPGDLVLDTRALNSGIYFIEVQTTRGKFLYKVVRVE</sequence>
<dbReference type="PANTHER" id="PTHR23220">
    <property type="entry name" value="INTEGRIN ALPHA"/>
    <property type="match status" value="1"/>
</dbReference>
<dbReference type="AlphaFoldDB" id="A0A660SCQ1"/>
<organism evidence="5 6">
    <name type="scientific">candidate division WOR-3 bacterium</name>
    <dbReference type="NCBI Taxonomy" id="2052148"/>
    <lineage>
        <taxon>Bacteria</taxon>
        <taxon>Bacteria division WOR-3</taxon>
    </lineage>
</organism>
<reference evidence="5 6" key="1">
    <citation type="submission" date="2018-06" db="EMBL/GenBank/DDBJ databases">
        <title>Extensive metabolic versatility and redundancy in microbially diverse, dynamic hydrothermal sediments.</title>
        <authorList>
            <person name="Dombrowski N."/>
            <person name="Teske A."/>
            <person name="Baker B.J."/>
        </authorList>
    </citation>
    <scope>NUCLEOTIDE SEQUENCE [LARGE SCALE GENOMIC DNA]</scope>
    <source>
        <strain evidence="5">B36_G15</strain>
    </source>
</reference>
<dbReference type="EMBL" id="QNBE01000150">
    <property type="protein sequence ID" value="RKX68559.1"/>
    <property type="molecule type" value="Genomic_DNA"/>
</dbReference>
<evidence type="ECO:0000259" key="4">
    <source>
        <dbReference type="Pfam" id="PF18962"/>
    </source>
</evidence>
<dbReference type="PANTHER" id="PTHR23220:SF122">
    <property type="entry name" value="INTEGRIN ALPHA-PS1"/>
    <property type="match status" value="1"/>
</dbReference>
<dbReference type="PROSITE" id="PS51470">
    <property type="entry name" value="FG_GAP"/>
    <property type="match status" value="4"/>
</dbReference>
<dbReference type="InterPro" id="IPR026444">
    <property type="entry name" value="Secre_tail"/>
</dbReference>
<dbReference type="Pfam" id="PF18962">
    <property type="entry name" value="Por_Secre_tail"/>
    <property type="match status" value="1"/>
</dbReference>
<evidence type="ECO:0000256" key="1">
    <source>
        <dbReference type="ARBA" id="ARBA00022729"/>
    </source>
</evidence>
<evidence type="ECO:0000313" key="6">
    <source>
        <dbReference type="Proteomes" id="UP000268469"/>
    </source>
</evidence>
<dbReference type="GO" id="GO:0098609">
    <property type="term" value="P:cell-cell adhesion"/>
    <property type="evidence" value="ECO:0007669"/>
    <property type="project" value="TreeGrafter"/>
</dbReference>
<dbReference type="GO" id="GO:0007160">
    <property type="term" value="P:cell-matrix adhesion"/>
    <property type="evidence" value="ECO:0007669"/>
    <property type="project" value="TreeGrafter"/>
</dbReference>
<dbReference type="Proteomes" id="UP000268469">
    <property type="component" value="Unassembled WGS sequence"/>
</dbReference>
<dbReference type="Pfam" id="PF01839">
    <property type="entry name" value="FG-GAP"/>
    <property type="match status" value="4"/>
</dbReference>
<dbReference type="InterPro" id="IPR013519">
    <property type="entry name" value="Int_alpha_beta-p"/>
</dbReference>
<gene>
    <name evidence="5" type="ORF">DRP53_10520</name>
</gene>
<dbReference type="GO" id="GO:0008305">
    <property type="term" value="C:integrin complex"/>
    <property type="evidence" value="ECO:0007669"/>
    <property type="project" value="InterPro"/>
</dbReference>
<dbReference type="GO" id="GO:0007229">
    <property type="term" value="P:integrin-mediated signaling pathway"/>
    <property type="evidence" value="ECO:0007669"/>
    <property type="project" value="TreeGrafter"/>
</dbReference>
<dbReference type="GO" id="GO:0033627">
    <property type="term" value="P:cell adhesion mediated by integrin"/>
    <property type="evidence" value="ECO:0007669"/>
    <property type="project" value="TreeGrafter"/>
</dbReference>
<protein>
    <recommendedName>
        <fullName evidence="4">Secretion system C-terminal sorting domain-containing protein</fullName>
    </recommendedName>
</protein>
<dbReference type="InterPro" id="IPR028994">
    <property type="entry name" value="Integrin_alpha_N"/>
</dbReference>
<keyword evidence="3" id="KW-0325">Glycoprotein</keyword>
<dbReference type="InterPro" id="IPR013517">
    <property type="entry name" value="FG-GAP"/>
</dbReference>
<dbReference type="SMART" id="SM00191">
    <property type="entry name" value="Int_alpha"/>
    <property type="match status" value="5"/>
</dbReference>
<dbReference type="NCBIfam" id="TIGR04183">
    <property type="entry name" value="Por_Secre_tail"/>
    <property type="match status" value="1"/>
</dbReference>
<evidence type="ECO:0000256" key="2">
    <source>
        <dbReference type="ARBA" id="ARBA00022737"/>
    </source>
</evidence>
<accession>A0A660SCQ1</accession>
<dbReference type="Gene3D" id="2.130.10.130">
    <property type="entry name" value="Integrin alpha, N-terminal"/>
    <property type="match status" value="3"/>
</dbReference>
<evidence type="ECO:0000313" key="5">
    <source>
        <dbReference type="EMBL" id="RKX68559.1"/>
    </source>
</evidence>
<comment type="caution">
    <text evidence="5">The sequence shown here is derived from an EMBL/GenBank/DDBJ whole genome shotgun (WGS) entry which is preliminary data.</text>
</comment>
<proteinExistence type="predicted"/>
<dbReference type="GO" id="GO:0005178">
    <property type="term" value="F:integrin binding"/>
    <property type="evidence" value="ECO:0007669"/>
    <property type="project" value="TreeGrafter"/>
</dbReference>
<dbReference type="GO" id="GO:0009897">
    <property type="term" value="C:external side of plasma membrane"/>
    <property type="evidence" value="ECO:0007669"/>
    <property type="project" value="TreeGrafter"/>
</dbReference>